<keyword evidence="1" id="KW-0328">Glycosyltransferase</keyword>
<sequence>MRVAYLCADPGIPVFGTKGASVHVQEIIRAWRARGAEVSVYCTRTGDDVPADLADLPVTLLKVPKSQGPERETAQAAAAAELAGKIIDDGADLVYERYSLFSTGLAQATAALGIPGILEVNAPLIDEQRTHRYLHDEAAAAAALRAQVAAADRTVCVSAPVARWVEGKMEAAHHGGIAVVPNGVNTDRILPACPDPEDAPVVAFVGTLKPWHGVEVLLEAAALASQAWQLRIVGDGPLAAELQRRAAELGLTVDFTGAVVPERIPAVLADCSLAAAPYPAMDSDADQYFSPLKIYEYLAAALPVVASDVGQVPEIIDDGGTGLLVEPSDPAALAAAIDRLVAHPERRLAMALAAREQAVARHSWHQVLEHSLAGIRLPDKNQELTV</sequence>
<dbReference type="AlphaFoldDB" id="A0A1H1EVQ2"/>
<dbReference type="GO" id="GO:0016757">
    <property type="term" value="F:glycosyltransferase activity"/>
    <property type="evidence" value="ECO:0007669"/>
    <property type="project" value="UniProtKB-KW"/>
</dbReference>
<dbReference type="CDD" id="cd03801">
    <property type="entry name" value="GT4_PimA-like"/>
    <property type="match status" value="1"/>
</dbReference>
<dbReference type="KEGG" id="acry:AC20117_01910"/>
<dbReference type="Pfam" id="PF13439">
    <property type="entry name" value="Glyco_transf_4"/>
    <property type="match status" value="1"/>
</dbReference>
<evidence type="ECO:0000313" key="4">
    <source>
        <dbReference type="EMBL" id="SDQ92763.1"/>
    </source>
</evidence>
<dbReference type="EMBL" id="FNKH01000002">
    <property type="protein sequence ID" value="SDQ92763.1"/>
    <property type="molecule type" value="Genomic_DNA"/>
</dbReference>
<feature type="domain" description="Glycosyltransferase subfamily 4-like N-terminal" evidence="3">
    <location>
        <begin position="19"/>
        <end position="188"/>
    </location>
</feature>
<accession>A0A1H1EVQ2</accession>
<dbReference type="RefSeq" id="WP_074701227.1">
    <property type="nucleotide sequence ID" value="NZ_CP018863.1"/>
</dbReference>
<dbReference type="OrthoDB" id="9790710at2"/>
<evidence type="ECO:0000256" key="1">
    <source>
        <dbReference type="ARBA" id="ARBA00022676"/>
    </source>
</evidence>
<dbReference type="PANTHER" id="PTHR12526:SF510">
    <property type="entry name" value="D-INOSITOL 3-PHOSPHATE GLYCOSYLTRANSFERASE"/>
    <property type="match status" value="1"/>
</dbReference>
<dbReference type="STRING" id="37928.SAMN04489742_3113"/>
<evidence type="ECO:0000259" key="3">
    <source>
        <dbReference type="Pfam" id="PF13439"/>
    </source>
</evidence>
<gene>
    <name evidence="4" type="ORF">SAMN04489742_3113</name>
</gene>
<dbReference type="InterPro" id="IPR028098">
    <property type="entry name" value="Glyco_trans_4-like_N"/>
</dbReference>
<proteinExistence type="predicted"/>
<dbReference type="Gene3D" id="3.40.50.2000">
    <property type="entry name" value="Glycogen Phosphorylase B"/>
    <property type="match status" value="2"/>
</dbReference>
<dbReference type="Pfam" id="PF13692">
    <property type="entry name" value="Glyco_trans_1_4"/>
    <property type="match status" value="1"/>
</dbReference>
<name>A0A1H1EVQ2_9MICC</name>
<evidence type="ECO:0000256" key="2">
    <source>
        <dbReference type="ARBA" id="ARBA00022679"/>
    </source>
</evidence>
<dbReference type="Proteomes" id="UP000181917">
    <property type="component" value="Unassembled WGS sequence"/>
</dbReference>
<dbReference type="SUPFAM" id="SSF53756">
    <property type="entry name" value="UDP-Glycosyltransferase/glycogen phosphorylase"/>
    <property type="match status" value="1"/>
</dbReference>
<protein>
    <submittedName>
        <fullName evidence="4">Glycosyltransferase involved in cell wall bisynthesis</fullName>
    </submittedName>
</protein>
<organism evidence="4 5">
    <name type="scientific">Crystallibacter crystallopoietes</name>
    <dbReference type="NCBI Taxonomy" id="37928"/>
    <lineage>
        <taxon>Bacteria</taxon>
        <taxon>Bacillati</taxon>
        <taxon>Actinomycetota</taxon>
        <taxon>Actinomycetes</taxon>
        <taxon>Micrococcales</taxon>
        <taxon>Micrococcaceae</taxon>
        <taxon>Crystallibacter</taxon>
    </lineage>
</organism>
<keyword evidence="5" id="KW-1185">Reference proteome</keyword>
<dbReference type="PANTHER" id="PTHR12526">
    <property type="entry name" value="GLYCOSYLTRANSFERASE"/>
    <property type="match status" value="1"/>
</dbReference>
<keyword evidence="2 4" id="KW-0808">Transferase</keyword>
<reference evidence="4 5" key="1">
    <citation type="submission" date="2016-10" db="EMBL/GenBank/DDBJ databases">
        <authorList>
            <person name="de Groot N.N."/>
        </authorList>
    </citation>
    <scope>NUCLEOTIDE SEQUENCE [LARGE SCALE GENOMIC DNA]</scope>
    <source>
        <strain evidence="4 5">DSM 20117</strain>
    </source>
</reference>
<evidence type="ECO:0000313" key="5">
    <source>
        <dbReference type="Proteomes" id="UP000181917"/>
    </source>
</evidence>